<evidence type="ECO:0000313" key="9">
    <source>
        <dbReference type="Proteomes" id="UP000194154"/>
    </source>
</evidence>
<comment type="subcellular location">
    <subcellularLocation>
        <location evidence="1">Membrane</location>
        <topology evidence="1">Multi-pass membrane protein</topology>
    </subcellularLocation>
</comment>
<dbReference type="PANTHER" id="PTHR36838">
    <property type="entry name" value="AUXIN EFFLUX CARRIER FAMILY PROTEIN"/>
    <property type="match status" value="1"/>
</dbReference>
<feature type="transmembrane region" description="Helical" evidence="7">
    <location>
        <begin position="151"/>
        <end position="170"/>
    </location>
</feature>
<sequence>MTQTFIMIIALIFTGYLMKRLNYIKQDEGSVIAKLIFNLTLPSLVIVTLSGVKINPSLIWLPVIMVMYVVIAKLSVIILFLKYNNQIRGSVGMMAGAFNIGLFAYPLVGEMFGAEGLLYFGMFDIGGSIGMFGITYFVGSYFSEGGDTFDIRYLLISLMKSVPLMTYIIMLSLNLLDLHLPEGIIEFFKIIAQANMPLSMLLLGVYLNFKVDTYYLPLAIKYLCFHYGFGLIAGVICYYTLPFNEMFRTTLLIGWLLPIGVAIIPYAIQFKYNTLPLIAMISNLTIVISIIILYLFQMIIL</sequence>
<organism evidence="8 9">
    <name type="scientific">Macrococcoides canis</name>
    <dbReference type="NCBI Taxonomy" id="1855823"/>
    <lineage>
        <taxon>Bacteria</taxon>
        <taxon>Bacillati</taxon>
        <taxon>Bacillota</taxon>
        <taxon>Bacilli</taxon>
        <taxon>Bacillales</taxon>
        <taxon>Staphylococcaceae</taxon>
        <taxon>Macrococcoides</taxon>
    </lineage>
</organism>
<feature type="transmembrane region" description="Helical" evidence="7">
    <location>
        <begin position="247"/>
        <end position="268"/>
    </location>
</feature>
<keyword evidence="2" id="KW-0813">Transport</keyword>
<dbReference type="OrthoDB" id="3238334at2"/>
<reference evidence="8 9" key="1">
    <citation type="journal article" date="2017" name="Int. J. Syst. Evol. Microbiol.">
        <title>Macrococcus canis sp. nov., a skin bacterium associated with infections in dogs.</title>
        <authorList>
            <person name="Gobeli Brawand S."/>
            <person name="Cotting K."/>
            <person name="Gomez-Sanz E."/>
            <person name="Collaud A."/>
            <person name="Thomann A."/>
            <person name="Brodard I."/>
            <person name="Rodriguez-Campos S."/>
            <person name="Strauss C."/>
            <person name="Perreten V."/>
        </authorList>
    </citation>
    <scope>NUCLEOTIDE SEQUENCE [LARGE SCALE GENOMIC DNA]</scope>
    <source>
        <strain evidence="8 9">KM45013</strain>
    </source>
</reference>
<dbReference type="InterPro" id="IPR004776">
    <property type="entry name" value="Mem_transp_PIN-like"/>
</dbReference>
<keyword evidence="5 7" id="KW-1133">Transmembrane helix</keyword>
<dbReference type="GO" id="GO:0055085">
    <property type="term" value="P:transmembrane transport"/>
    <property type="evidence" value="ECO:0007669"/>
    <property type="project" value="InterPro"/>
</dbReference>
<keyword evidence="3" id="KW-1003">Cell membrane</keyword>
<feature type="transmembrane region" description="Helical" evidence="7">
    <location>
        <begin position="219"/>
        <end position="241"/>
    </location>
</feature>
<dbReference type="GeneID" id="35294459"/>
<evidence type="ECO:0000313" key="8">
    <source>
        <dbReference type="EMBL" id="ARQ05977.1"/>
    </source>
</evidence>
<dbReference type="Proteomes" id="UP000194154">
    <property type="component" value="Chromosome"/>
</dbReference>
<feature type="transmembrane region" description="Helical" evidence="7">
    <location>
        <begin position="87"/>
        <end position="105"/>
    </location>
</feature>
<dbReference type="KEGG" id="mcak:MCCS_03090"/>
<dbReference type="Pfam" id="PF03547">
    <property type="entry name" value="Mem_trans"/>
    <property type="match status" value="1"/>
</dbReference>
<evidence type="ECO:0000256" key="7">
    <source>
        <dbReference type="SAM" id="Phobius"/>
    </source>
</evidence>
<dbReference type="RefSeq" id="WP_086041685.1">
    <property type="nucleotide sequence ID" value="NZ_CBCRZA010000003.1"/>
</dbReference>
<dbReference type="EMBL" id="CP021059">
    <property type="protein sequence ID" value="ARQ05977.1"/>
    <property type="molecule type" value="Genomic_DNA"/>
</dbReference>
<keyword evidence="9" id="KW-1185">Reference proteome</keyword>
<keyword evidence="4 7" id="KW-0812">Transmembrane</keyword>
<evidence type="ECO:0000256" key="2">
    <source>
        <dbReference type="ARBA" id="ARBA00022448"/>
    </source>
</evidence>
<protein>
    <submittedName>
        <fullName evidence="8">Membrane transport protein</fullName>
    </submittedName>
</protein>
<evidence type="ECO:0000256" key="4">
    <source>
        <dbReference type="ARBA" id="ARBA00022692"/>
    </source>
</evidence>
<gene>
    <name evidence="8" type="ORF">MCCS_03090</name>
</gene>
<evidence type="ECO:0000256" key="3">
    <source>
        <dbReference type="ARBA" id="ARBA00022475"/>
    </source>
</evidence>
<dbReference type="STRING" id="1855823.MCCS_03090"/>
<feature type="transmembrane region" description="Helical" evidence="7">
    <location>
        <begin position="117"/>
        <end position="139"/>
    </location>
</feature>
<evidence type="ECO:0000256" key="6">
    <source>
        <dbReference type="ARBA" id="ARBA00023136"/>
    </source>
</evidence>
<evidence type="ECO:0000256" key="1">
    <source>
        <dbReference type="ARBA" id="ARBA00004141"/>
    </source>
</evidence>
<feature type="transmembrane region" description="Helical" evidence="7">
    <location>
        <begin position="6"/>
        <end position="23"/>
    </location>
</feature>
<evidence type="ECO:0000256" key="5">
    <source>
        <dbReference type="ARBA" id="ARBA00022989"/>
    </source>
</evidence>
<name>A0A1W7A8P0_9STAP</name>
<feature type="transmembrane region" description="Helical" evidence="7">
    <location>
        <begin position="275"/>
        <end position="300"/>
    </location>
</feature>
<dbReference type="PANTHER" id="PTHR36838:SF3">
    <property type="entry name" value="TRANSPORTER AUXIN EFFLUX CARRIER EC FAMILY"/>
    <property type="match status" value="1"/>
</dbReference>
<feature type="transmembrane region" description="Helical" evidence="7">
    <location>
        <begin position="58"/>
        <end position="80"/>
    </location>
</feature>
<keyword evidence="6 7" id="KW-0472">Membrane</keyword>
<feature type="transmembrane region" description="Helical" evidence="7">
    <location>
        <begin position="35"/>
        <end position="52"/>
    </location>
</feature>
<accession>A0A1W7A8P0</accession>
<feature type="transmembrane region" description="Helical" evidence="7">
    <location>
        <begin position="190"/>
        <end position="207"/>
    </location>
</feature>
<dbReference type="GO" id="GO:0016020">
    <property type="term" value="C:membrane"/>
    <property type="evidence" value="ECO:0007669"/>
    <property type="project" value="UniProtKB-SubCell"/>
</dbReference>
<dbReference type="AlphaFoldDB" id="A0A1W7A8P0"/>
<proteinExistence type="predicted"/>